<dbReference type="InterPro" id="IPR028350">
    <property type="entry name" value="DNAC/IstB-like"/>
</dbReference>
<evidence type="ECO:0000256" key="2">
    <source>
        <dbReference type="ARBA" id="ARBA00022741"/>
    </source>
</evidence>
<dbReference type="PIRSF" id="PIRSF003073">
    <property type="entry name" value="DNAC_TnpB_IstB"/>
    <property type="match status" value="1"/>
</dbReference>
<feature type="domain" description="AAA+ ATPase" evidence="4">
    <location>
        <begin position="99"/>
        <end position="234"/>
    </location>
</feature>
<accession>D7CNT2</accession>
<dbReference type="KEGG" id="slp:Slip_1606"/>
<evidence type="ECO:0000313" key="6">
    <source>
        <dbReference type="Proteomes" id="UP000000378"/>
    </source>
</evidence>
<reference evidence="5 6" key="2">
    <citation type="journal article" date="2010" name="Stand. Genomic Sci.">
        <title>Complete genome sequence of Syntrophothermus lipocalidus type strain (TGB-C1).</title>
        <authorList>
            <person name="Djao O.D."/>
            <person name="Zhang X."/>
            <person name="Lucas S."/>
            <person name="Lapidus A."/>
            <person name="Del Rio T.G."/>
            <person name="Nolan M."/>
            <person name="Tice H."/>
            <person name="Cheng J.F."/>
            <person name="Han C."/>
            <person name="Tapia R."/>
            <person name="Goodwin L."/>
            <person name="Pitluck S."/>
            <person name="Liolios K."/>
            <person name="Ivanova N."/>
            <person name="Mavromatis K."/>
            <person name="Mikhailova N."/>
            <person name="Ovchinnikova G."/>
            <person name="Pati A."/>
            <person name="Brambilla E."/>
            <person name="Chen A."/>
            <person name="Palaniappan K."/>
            <person name="Land M."/>
            <person name="Hauser L."/>
            <person name="Chang Y.J."/>
            <person name="Jeffries C.D."/>
            <person name="Rohde M."/>
            <person name="Sikorski J."/>
            <person name="Spring S."/>
            <person name="Goker M."/>
            <person name="Detter J.C."/>
            <person name="Woyke T."/>
            <person name="Bristow J."/>
            <person name="Eisen J.A."/>
            <person name="Markowitz V."/>
            <person name="Hugenholtz P."/>
            <person name="Kyrpides N.C."/>
            <person name="Klenk H.P."/>
        </authorList>
    </citation>
    <scope>NUCLEOTIDE SEQUENCE [LARGE SCALE GENOMIC DNA]</scope>
    <source>
        <strain evidence="6">DSM 12680 / TGB-C1</strain>
    </source>
</reference>
<dbReference type="EMBL" id="CP002048">
    <property type="protein sequence ID" value="ADI02367.1"/>
    <property type="molecule type" value="Genomic_DNA"/>
</dbReference>
<dbReference type="InterPro" id="IPR027417">
    <property type="entry name" value="P-loop_NTPase"/>
</dbReference>
<dbReference type="InterPro" id="IPR002611">
    <property type="entry name" value="IstB_ATP-bd"/>
</dbReference>
<dbReference type="NCBIfam" id="NF038214">
    <property type="entry name" value="IS21_help_AAA"/>
    <property type="match status" value="1"/>
</dbReference>
<dbReference type="Gene3D" id="3.40.50.300">
    <property type="entry name" value="P-loop containing nucleotide triphosphate hydrolases"/>
    <property type="match status" value="1"/>
</dbReference>
<dbReference type="RefSeq" id="WP_013175769.1">
    <property type="nucleotide sequence ID" value="NC_014220.1"/>
</dbReference>
<reference evidence="6" key="1">
    <citation type="journal article" date="2010" name="Stand. Genomic Sci.">
        <title>Complete genome sequence of Syntrophothermus lipocalidus type strain (TGB-C1T).</title>
        <authorList>
            <consortium name="US DOE Joint Genome Institute (JGI-PGF)"/>
            <person name="Djao O."/>
            <person name="Zhang X."/>
            <person name="Lucas S."/>
            <person name="Lapidus A."/>
            <person name="Glavina Del Rio T."/>
            <person name="Nolan M."/>
            <person name="Tice H."/>
            <person name="Cheng J."/>
            <person name="Han C."/>
            <person name="Tapia R."/>
            <person name="Goodwin L."/>
            <person name="Pitluck S."/>
            <person name="Liolios K."/>
            <person name="Ivanova N."/>
            <person name="Mavromatis K."/>
            <person name="Mikhailova N."/>
            <person name="Ovchinnikova G."/>
            <person name="Pati A."/>
            <person name="Brambilla E."/>
            <person name="Chen A."/>
            <person name="Palaniappan K."/>
            <person name="Land M."/>
            <person name="Hauser L."/>
            <person name="Chang Y."/>
            <person name="Jeffries C."/>
            <person name="Rohde M."/>
            <person name="Sikorski J."/>
            <person name="Spring S."/>
            <person name="Goker M."/>
            <person name="Detter J."/>
            <person name="Woyke T."/>
            <person name="Bristow J."/>
            <person name="Eisen J."/>
            <person name="Markowitz V."/>
            <person name="Hugenholtz P."/>
            <person name="Kyrpides N."/>
            <person name="Klenk H."/>
        </authorList>
    </citation>
    <scope>NUCLEOTIDE SEQUENCE [LARGE SCALE GENOMIC DNA]</scope>
    <source>
        <strain evidence="6">DSM 12680 / TGB-C1</strain>
    </source>
</reference>
<keyword evidence="2" id="KW-0547">Nucleotide-binding</keyword>
<evidence type="ECO:0000256" key="3">
    <source>
        <dbReference type="ARBA" id="ARBA00022840"/>
    </source>
</evidence>
<keyword evidence="3 5" id="KW-0067">ATP-binding</keyword>
<protein>
    <submittedName>
        <fullName evidence="5">IstB domain protein ATP-binding protein</fullName>
    </submittedName>
</protein>
<dbReference type="PANTHER" id="PTHR30050">
    <property type="entry name" value="CHROMOSOMAL REPLICATION INITIATOR PROTEIN DNAA"/>
    <property type="match status" value="1"/>
</dbReference>
<evidence type="ECO:0000259" key="4">
    <source>
        <dbReference type="SMART" id="SM00382"/>
    </source>
</evidence>
<dbReference type="InterPro" id="IPR003593">
    <property type="entry name" value="AAA+_ATPase"/>
</dbReference>
<dbReference type="eggNOG" id="COG1484">
    <property type="taxonomic scope" value="Bacteria"/>
</dbReference>
<dbReference type="InterPro" id="IPR047661">
    <property type="entry name" value="IstB"/>
</dbReference>
<dbReference type="GO" id="GO:0006260">
    <property type="term" value="P:DNA replication"/>
    <property type="evidence" value="ECO:0007669"/>
    <property type="project" value="TreeGrafter"/>
</dbReference>
<dbReference type="PANTHER" id="PTHR30050:SF4">
    <property type="entry name" value="ATP-BINDING PROTEIN RV3427C IN INSERTION SEQUENCE-RELATED"/>
    <property type="match status" value="1"/>
</dbReference>
<dbReference type="HOGENOM" id="CLU_062999_1_2_9"/>
<dbReference type="Proteomes" id="UP000000378">
    <property type="component" value="Chromosome"/>
</dbReference>
<dbReference type="AlphaFoldDB" id="D7CNT2"/>
<dbReference type="STRING" id="643648.Slip_1606"/>
<comment type="similarity">
    <text evidence="1">Belongs to the IS21/IS1162 putative ATP-binding protein family.</text>
</comment>
<gene>
    <name evidence="5" type="ordered locus">Slip_1606</name>
</gene>
<dbReference type="SUPFAM" id="SSF52540">
    <property type="entry name" value="P-loop containing nucleoside triphosphate hydrolases"/>
    <property type="match status" value="1"/>
</dbReference>
<dbReference type="CDD" id="cd00009">
    <property type="entry name" value="AAA"/>
    <property type="match status" value="1"/>
</dbReference>
<name>D7CNT2_SYNLT</name>
<dbReference type="Pfam" id="PF01695">
    <property type="entry name" value="IstB_IS21"/>
    <property type="match status" value="1"/>
</dbReference>
<dbReference type="GO" id="GO:0005524">
    <property type="term" value="F:ATP binding"/>
    <property type="evidence" value="ECO:0007669"/>
    <property type="project" value="UniProtKB-KW"/>
</dbReference>
<evidence type="ECO:0000313" key="5">
    <source>
        <dbReference type="EMBL" id="ADI02367.1"/>
    </source>
</evidence>
<keyword evidence="6" id="KW-1185">Reference proteome</keyword>
<sequence length="261" mass="30205">MTARQELIKVYARQLKLPTLTSCQDVIRQAEEQGLSYEEFLCEVLRRELSQREENQKKRKLKKARFPLEKSLDTFEFKHLEHVEEAHIWQLAAGEFVKRRENVIMIGNPGTGKTHLAIGLGRRLVSQGFNVRYYTAARLASELVEAEQERNLTRLVKSLQKLDLLILDELSYLSFTRHQAELMFQVVSERNERGSIIITTNLEFSRWSEMFPDSMLTAALVDRLTHSAHILNMNGQSYRLRQRLRKSGLESNSNAGGGNDR</sequence>
<dbReference type="SMART" id="SM00382">
    <property type="entry name" value="AAA"/>
    <property type="match status" value="1"/>
</dbReference>
<proteinExistence type="inferred from homology"/>
<organism evidence="5 6">
    <name type="scientific">Syntrophothermus lipocalidus (strain DSM 12680 / TGB-C1)</name>
    <dbReference type="NCBI Taxonomy" id="643648"/>
    <lineage>
        <taxon>Bacteria</taxon>
        <taxon>Bacillati</taxon>
        <taxon>Bacillota</taxon>
        <taxon>Clostridia</taxon>
        <taxon>Eubacteriales</taxon>
        <taxon>Syntrophomonadaceae</taxon>
        <taxon>Syntrophothermus</taxon>
    </lineage>
</organism>
<evidence type="ECO:0000256" key="1">
    <source>
        <dbReference type="ARBA" id="ARBA00008059"/>
    </source>
</evidence>